<sequence>MNRFFSGILLCACGLLMQHSARAQEPAGRALNSDTTRPIRFSGLKLTDTKLDSVRENTIIVGQVFFIDRSTKFYCDSAIYRQPENVVEAFGHVHIVDSDTVHAWGDYMIYYKATRIATLKKNVKMTDGKATLTTDEFEYNSAYKTGTYRNGGKLVNGKTVMTSTDAIYYSEIKDVYFKNNVKLRDPQYKLDSDSLLYNTQSQIATFITKTYIEDSTKKKITTTEGYYDTKNKAASFTKRTTVVDGSSTITANNLSFDDQTGANLATGNVVFTDTAQNISIISNRMQGNRNTNTMIATEQPLAIIKQDKDSIYISADILFSGMLDDSTGKKDTLMIKNVKQAKADGVKKDSVNNGKRYLLGYYNVRIYSDSTQAICDSLYYSGADSIFRLITHPIVWASKSQVTGDTIYLYTQNKKPSRFYVFENGIVINKLDEGGFYNQLQGHTINGYFKDGEIDYVRAKGSAESIYYAQDEHKAFVGVNRATGDIIDIRFVNKEVNKVVFISEVSGTMYPFRQVNNDEMRLKNFKWMDEYRPKTKFELFEPPQKKFKMKDDNKEEEDEEDNKKPEEKPVAKPDNTAKKVQ</sequence>
<evidence type="ECO:0000256" key="2">
    <source>
        <dbReference type="SAM" id="MobiDB-lite"/>
    </source>
</evidence>
<keyword evidence="6" id="KW-1185">Reference proteome</keyword>
<feature type="chain" id="PRO_5038834214" description="Organic solvent tolerance-like N-terminal domain-containing protein" evidence="3">
    <location>
        <begin position="24"/>
        <end position="581"/>
    </location>
</feature>
<organism evidence="5 6">
    <name type="scientific">Pinibacter aurantiacus</name>
    <dbReference type="NCBI Taxonomy" id="2851599"/>
    <lineage>
        <taxon>Bacteria</taxon>
        <taxon>Pseudomonadati</taxon>
        <taxon>Bacteroidota</taxon>
        <taxon>Chitinophagia</taxon>
        <taxon>Chitinophagales</taxon>
        <taxon>Chitinophagaceae</taxon>
        <taxon>Pinibacter</taxon>
    </lineage>
</organism>
<dbReference type="InterPro" id="IPR052037">
    <property type="entry name" value="LPS_export_LptA"/>
</dbReference>
<accession>A0A9E2S6B1</accession>
<evidence type="ECO:0000256" key="1">
    <source>
        <dbReference type="ARBA" id="ARBA00022729"/>
    </source>
</evidence>
<evidence type="ECO:0000256" key="3">
    <source>
        <dbReference type="SAM" id="SignalP"/>
    </source>
</evidence>
<dbReference type="RefSeq" id="WP_217789293.1">
    <property type="nucleotide sequence ID" value="NZ_JAHSPG010000001.1"/>
</dbReference>
<comment type="caution">
    <text evidence="5">The sequence shown here is derived from an EMBL/GenBank/DDBJ whole genome shotgun (WGS) entry which is preliminary data.</text>
</comment>
<feature type="compositionally biased region" description="Basic and acidic residues" evidence="2">
    <location>
        <begin position="561"/>
        <end position="581"/>
    </location>
</feature>
<dbReference type="EMBL" id="JAHSPG010000001">
    <property type="protein sequence ID" value="MBV4355747.1"/>
    <property type="molecule type" value="Genomic_DNA"/>
</dbReference>
<evidence type="ECO:0000259" key="4">
    <source>
        <dbReference type="Pfam" id="PF13100"/>
    </source>
</evidence>
<dbReference type="Proteomes" id="UP000812270">
    <property type="component" value="Unassembled WGS sequence"/>
</dbReference>
<reference evidence="5" key="1">
    <citation type="submission" date="2021-06" db="EMBL/GenBank/DDBJ databases">
        <authorList>
            <person name="Huq M.A."/>
        </authorList>
    </citation>
    <scope>NUCLEOTIDE SEQUENCE</scope>
    <source>
        <strain evidence="5">MAH-26</strain>
    </source>
</reference>
<evidence type="ECO:0000313" key="6">
    <source>
        <dbReference type="Proteomes" id="UP000812270"/>
    </source>
</evidence>
<feature type="region of interest" description="Disordered" evidence="2">
    <location>
        <begin position="542"/>
        <end position="581"/>
    </location>
</feature>
<proteinExistence type="predicted"/>
<dbReference type="PANTHER" id="PTHR36504">
    <property type="entry name" value="LIPOPOLYSACCHARIDE EXPORT SYSTEM PROTEIN LPTA"/>
    <property type="match status" value="1"/>
</dbReference>
<gene>
    <name evidence="5" type="ORF">KTO63_01215</name>
</gene>
<dbReference type="Pfam" id="PF13100">
    <property type="entry name" value="OstA_2"/>
    <property type="match status" value="1"/>
</dbReference>
<dbReference type="GO" id="GO:0009279">
    <property type="term" value="C:cell outer membrane"/>
    <property type="evidence" value="ECO:0007669"/>
    <property type="project" value="TreeGrafter"/>
</dbReference>
<keyword evidence="1 3" id="KW-0732">Signal</keyword>
<dbReference type="GO" id="GO:0015920">
    <property type="term" value="P:lipopolysaccharide transport"/>
    <property type="evidence" value="ECO:0007669"/>
    <property type="project" value="TreeGrafter"/>
</dbReference>
<protein>
    <recommendedName>
        <fullName evidence="4">Organic solvent tolerance-like N-terminal domain-containing protein</fullName>
    </recommendedName>
</protein>
<dbReference type="InterPro" id="IPR005653">
    <property type="entry name" value="OstA-like_N"/>
</dbReference>
<feature type="signal peptide" evidence="3">
    <location>
        <begin position="1"/>
        <end position="23"/>
    </location>
</feature>
<evidence type="ECO:0000313" key="5">
    <source>
        <dbReference type="EMBL" id="MBV4355747.1"/>
    </source>
</evidence>
<dbReference type="GO" id="GO:0017089">
    <property type="term" value="F:glycolipid transfer activity"/>
    <property type="evidence" value="ECO:0007669"/>
    <property type="project" value="TreeGrafter"/>
</dbReference>
<feature type="domain" description="Organic solvent tolerance-like N-terminal" evidence="4">
    <location>
        <begin position="55"/>
        <end position="193"/>
    </location>
</feature>
<dbReference type="AlphaFoldDB" id="A0A9E2S6B1"/>
<dbReference type="PANTHER" id="PTHR36504:SF1">
    <property type="entry name" value="LIPOPOLYSACCHARIDE EXPORT SYSTEM PROTEIN LPTA"/>
    <property type="match status" value="1"/>
</dbReference>
<name>A0A9E2S6B1_9BACT</name>
<dbReference type="GO" id="GO:0030288">
    <property type="term" value="C:outer membrane-bounded periplasmic space"/>
    <property type="evidence" value="ECO:0007669"/>
    <property type="project" value="TreeGrafter"/>
</dbReference>